<protein>
    <submittedName>
        <fullName evidence="1">Uncharacterized protein</fullName>
    </submittedName>
</protein>
<reference evidence="1" key="1">
    <citation type="journal article" date="2021" name="Proc. Natl. Acad. Sci. U.S.A.">
        <title>A Catalog of Tens of Thousands of Viruses from Human Metagenomes Reveals Hidden Associations with Chronic Diseases.</title>
        <authorList>
            <person name="Tisza M.J."/>
            <person name="Buck C.B."/>
        </authorList>
    </citation>
    <scope>NUCLEOTIDE SEQUENCE</scope>
    <source>
        <strain evidence="1">CtLeh52</strain>
    </source>
</reference>
<organism evidence="1">
    <name type="scientific">Siphoviridae sp. ctLeh52</name>
    <dbReference type="NCBI Taxonomy" id="2827849"/>
    <lineage>
        <taxon>Viruses</taxon>
        <taxon>Duplodnaviria</taxon>
        <taxon>Heunggongvirae</taxon>
        <taxon>Uroviricota</taxon>
        <taxon>Caudoviricetes</taxon>
    </lineage>
</organism>
<proteinExistence type="predicted"/>
<dbReference type="EMBL" id="BK032499">
    <property type="protein sequence ID" value="DAF43151.1"/>
    <property type="molecule type" value="Genomic_DNA"/>
</dbReference>
<sequence length="100" mass="11540">MVKKIFILQTIIGKTMKEVMEERQEIQQYIAFTIGISTFTEINATLFSTEDGDGFEEFMKQLIDMSDTVVAQSGYEVSELCKNLYAYAEEQGKEIYVREN</sequence>
<name>A0A8S5RX62_9CAUD</name>
<evidence type="ECO:0000313" key="1">
    <source>
        <dbReference type="EMBL" id="DAF43151.1"/>
    </source>
</evidence>
<accession>A0A8S5RX62</accession>